<accession>A0ACB8F8I7</accession>
<dbReference type="Proteomes" id="UP000827872">
    <property type="component" value="Linkage Group LG05"/>
</dbReference>
<proteinExistence type="predicted"/>
<dbReference type="EMBL" id="CM037618">
    <property type="protein sequence ID" value="KAH8001055.1"/>
    <property type="molecule type" value="Genomic_DNA"/>
</dbReference>
<evidence type="ECO:0000313" key="2">
    <source>
        <dbReference type="Proteomes" id="UP000827872"/>
    </source>
</evidence>
<protein>
    <submittedName>
        <fullName evidence="1">Uncharacterized protein</fullName>
    </submittedName>
</protein>
<name>A0ACB8F8I7_9SAUR</name>
<organism evidence="1 2">
    <name type="scientific">Sphaerodactylus townsendi</name>
    <dbReference type="NCBI Taxonomy" id="933632"/>
    <lineage>
        <taxon>Eukaryota</taxon>
        <taxon>Metazoa</taxon>
        <taxon>Chordata</taxon>
        <taxon>Craniata</taxon>
        <taxon>Vertebrata</taxon>
        <taxon>Euteleostomi</taxon>
        <taxon>Lepidosauria</taxon>
        <taxon>Squamata</taxon>
        <taxon>Bifurcata</taxon>
        <taxon>Gekkota</taxon>
        <taxon>Sphaerodactylidae</taxon>
        <taxon>Sphaerodactylus</taxon>
    </lineage>
</organism>
<gene>
    <name evidence="1" type="ORF">K3G42_030468</name>
</gene>
<evidence type="ECO:0000313" key="1">
    <source>
        <dbReference type="EMBL" id="KAH8001055.1"/>
    </source>
</evidence>
<comment type="caution">
    <text evidence="1">The sequence shown here is derived from an EMBL/GenBank/DDBJ whole genome shotgun (WGS) entry which is preliminary data.</text>
</comment>
<sequence length="165" mass="17927">MPPRCDAAPLGPQPKVFASSGRLPAGPAGLLAQGHRLDVGAAGLERELSPARLPPNITILTLAMMMARHPHSAVRGIPVPPCAPLPGDLLCLQPSPPKFSTARDVRQGSWKVWLKWRLQLRPFVAHSLRIFQDLNADRVCAGIKHWELWTAANSFKQSVALGLCK</sequence>
<reference evidence="1" key="1">
    <citation type="submission" date="2021-08" db="EMBL/GenBank/DDBJ databases">
        <title>The first chromosome-level gecko genome reveals the dynamic sex chromosomes of Neotropical dwarf geckos (Sphaerodactylidae: Sphaerodactylus).</title>
        <authorList>
            <person name="Pinto B.J."/>
            <person name="Keating S.E."/>
            <person name="Gamble T."/>
        </authorList>
    </citation>
    <scope>NUCLEOTIDE SEQUENCE</scope>
    <source>
        <strain evidence="1">TG3544</strain>
    </source>
</reference>
<keyword evidence="2" id="KW-1185">Reference proteome</keyword>